<dbReference type="InterPro" id="IPR011045">
    <property type="entry name" value="N2O_reductase_N"/>
</dbReference>
<dbReference type="RefSeq" id="WP_097379774.1">
    <property type="nucleotide sequence ID" value="NZ_NXNI01000001.1"/>
</dbReference>
<name>A0A2A5QVF6_9EURY</name>
<organism evidence="1 2">
    <name type="scientific">Natrinema ejinorense</name>
    <dbReference type="NCBI Taxonomy" id="373386"/>
    <lineage>
        <taxon>Archaea</taxon>
        <taxon>Methanobacteriati</taxon>
        <taxon>Methanobacteriota</taxon>
        <taxon>Stenosarchaea group</taxon>
        <taxon>Halobacteria</taxon>
        <taxon>Halobacteriales</taxon>
        <taxon>Natrialbaceae</taxon>
        <taxon>Natrinema</taxon>
    </lineage>
</organism>
<sequence length="380" mass="40088">MTFDTDSAAVATEGSSRTPTIVKNAASSHFSAADLSEGEVLAEVGEGRYPHTALFHPDEPVAYLLYIASAHLEVLDLERLETVQRVDRLGTMPVGSALGPGGDSLFVGTAVDLPAASDPGVLAFDIDEDGRLEPAGTRPLSRSSGMRIGPDDRLYVGQKIEDEITVLGADPRLEVEARIPVGAEPHDLYVLDDDGLLVVNHAGGSSASFVDAAAERVRCTAETGTNPHGFAVADGPEYRYGLFPAREDERVGVVDLEAAAAGEASPTETLLDVGTTTGFAGVTPDGRYAVVDSYDEPFVTILNLTDLSVAGRVEIGGEPLHVVFGPDGEECYVGNMERTDLAVLDTRPLADDRPADVAVGRRIDGFGEKPSGIFRPEVDQ</sequence>
<dbReference type="Proteomes" id="UP000219689">
    <property type="component" value="Unassembled WGS sequence"/>
</dbReference>
<dbReference type="EMBL" id="NXNI01000001">
    <property type="protein sequence ID" value="PCR90828.1"/>
    <property type="molecule type" value="Genomic_DNA"/>
</dbReference>
<dbReference type="PANTHER" id="PTHR47197:SF3">
    <property type="entry name" value="DIHYDRO-HEME D1 DEHYDROGENASE"/>
    <property type="match status" value="1"/>
</dbReference>
<reference evidence="1 2" key="1">
    <citation type="submission" date="2017-09" db="EMBL/GenBank/DDBJ databases">
        <title>Genome sequences of Natrinema ejinorence JCM 13890T.</title>
        <authorList>
            <person name="Roh S.W."/>
            <person name="Kim Y.B."/>
            <person name="Kim J.Y."/>
        </authorList>
    </citation>
    <scope>NUCLEOTIDE SEQUENCE [LARGE SCALE GENOMIC DNA]</scope>
    <source>
        <strain evidence="1 2">JCM 13890</strain>
    </source>
</reference>
<dbReference type="InterPro" id="IPR015943">
    <property type="entry name" value="WD40/YVTN_repeat-like_dom_sf"/>
</dbReference>
<dbReference type="SUPFAM" id="SSF50974">
    <property type="entry name" value="Nitrous oxide reductase, N-terminal domain"/>
    <property type="match status" value="1"/>
</dbReference>
<protein>
    <submittedName>
        <fullName evidence="1">Uncharacterized protein</fullName>
    </submittedName>
</protein>
<dbReference type="OrthoDB" id="201023at2157"/>
<dbReference type="InterPro" id="IPR051200">
    <property type="entry name" value="Host-pathogen_enzymatic-act"/>
</dbReference>
<keyword evidence="2" id="KW-1185">Reference proteome</keyword>
<dbReference type="AlphaFoldDB" id="A0A2A5QVF6"/>
<evidence type="ECO:0000313" key="1">
    <source>
        <dbReference type="EMBL" id="PCR90828.1"/>
    </source>
</evidence>
<dbReference type="Gene3D" id="2.130.10.10">
    <property type="entry name" value="YVTN repeat-like/Quinoprotein amine dehydrogenase"/>
    <property type="match status" value="2"/>
</dbReference>
<gene>
    <name evidence="1" type="ORF">CP557_10055</name>
</gene>
<comment type="caution">
    <text evidence="1">The sequence shown here is derived from an EMBL/GenBank/DDBJ whole genome shotgun (WGS) entry which is preliminary data.</text>
</comment>
<dbReference type="PANTHER" id="PTHR47197">
    <property type="entry name" value="PROTEIN NIRF"/>
    <property type="match status" value="1"/>
</dbReference>
<proteinExistence type="predicted"/>
<accession>A0A2A5QVF6</accession>
<evidence type="ECO:0000313" key="2">
    <source>
        <dbReference type="Proteomes" id="UP000219689"/>
    </source>
</evidence>